<feature type="transmembrane region" description="Helical" evidence="1">
    <location>
        <begin position="333"/>
        <end position="364"/>
    </location>
</feature>
<organism evidence="3 4">
    <name type="scientific">Helianthus annuus</name>
    <name type="common">Common sunflower</name>
    <dbReference type="NCBI Taxonomy" id="4232"/>
    <lineage>
        <taxon>Eukaryota</taxon>
        <taxon>Viridiplantae</taxon>
        <taxon>Streptophyta</taxon>
        <taxon>Embryophyta</taxon>
        <taxon>Tracheophyta</taxon>
        <taxon>Spermatophyta</taxon>
        <taxon>Magnoliopsida</taxon>
        <taxon>eudicotyledons</taxon>
        <taxon>Gunneridae</taxon>
        <taxon>Pentapetalae</taxon>
        <taxon>asterids</taxon>
        <taxon>campanulids</taxon>
        <taxon>Asterales</taxon>
        <taxon>Asteraceae</taxon>
        <taxon>Asteroideae</taxon>
        <taxon>Heliantheae alliance</taxon>
        <taxon>Heliantheae</taxon>
        <taxon>Helianthus</taxon>
    </lineage>
</organism>
<proteinExistence type="predicted"/>
<feature type="transmembrane region" description="Helical" evidence="1">
    <location>
        <begin position="82"/>
        <end position="99"/>
    </location>
</feature>
<feature type="transmembrane region" description="Helical" evidence="1">
    <location>
        <begin position="132"/>
        <end position="155"/>
    </location>
</feature>
<protein>
    <submittedName>
        <fullName evidence="3">Uncharacterized protein</fullName>
    </submittedName>
</protein>
<feature type="transmembrane region" description="Helical" evidence="1">
    <location>
        <begin position="106"/>
        <end position="126"/>
    </location>
</feature>
<dbReference type="EMBL" id="MNCJ02000316">
    <property type="protein sequence ID" value="KAF5823927.1"/>
    <property type="molecule type" value="Genomic_DNA"/>
</dbReference>
<reference evidence="3" key="2">
    <citation type="submission" date="2017-02" db="EMBL/GenBank/DDBJ databases">
        <title>Sunflower complete genome.</title>
        <authorList>
            <person name="Langlade N."/>
            <person name="Munos S."/>
        </authorList>
    </citation>
    <scope>NUCLEOTIDE SEQUENCE [LARGE SCALE GENOMIC DNA]</scope>
    <source>
        <tissue evidence="3">Leaves</tissue>
    </source>
</reference>
<keyword evidence="1" id="KW-0812">Transmembrane</keyword>
<sequence length="722" mass="82194">MASPKDAMPWVGLYICGASLLCTLAMAVDAIQGFHKRNLWFPCKFFTINAASITLIAIAMKLPVDLTTGMSDGHIDSMENEGSFLFLLTMLANFLPSLGLMSGKELIMNIIALGLLIITISVNVWIKYFAGVVLLSAFGIISFIFPLIWTFSVALEVPATRRILEHRHKEFCKLDLTHQKINFSSKELVHYVKKYWMMAQTGNPQFVIACSPVSYALGVLCLFTVIYVSIFLVHHMRYTSNFWDGKSDYKWSSYAIYAVQLFGIVVGCIAPLFRSFTVMIYFNTKRPSLNYLNVFRVEKYWTQSLQRWKHIHIRSHIPGRRCKIVFHNFKNMFLNICILIQKMVVVICKIVCVVPTSFVVLFSWCSAICKPFFERFKNEPNASDNNARSEIEKYASYILQVEDEAKISKKLLQNMLDSMNRILQESKKKEPRNLINLLEKSTGFKGIVAFDNDQVPPLYLEETHNSWSLVVVTLTAIAVALPNVANDHVKGLLSSIREGLHIVKHIEESLNTNADLVKARKSARWLWTEVEVYNRWLHIELQNKTCNAKTSKEILQWLCDEAVKVVIRFKSCKGGNLDHSLHKFIAASSMYKISQTILLECNEQKNWPNDEELFERISTVISDLLCACFTNLPRAIKTKCHHDAMEKRADSIWSAAQLLGKSKKILKILKARQLPNLDPDSMAYIDKWRALLKTEIAYGCDSSEGAQLASSSSNESLIVTVV</sequence>
<feature type="transmembrane region" description="Helical" evidence="1">
    <location>
        <begin position="254"/>
        <end position="282"/>
    </location>
</feature>
<dbReference type="InParanoid" id="A0A251V0S2"/>
<feature type="transmembrane region" description="Helical" evidence="1">
    <location>
        <begin position="206"/>
        <end position="234"/>
    </location>
</feature>
<dbReference type="Gramene" id="mRNA:HanXRQr2_Chr01g0043581">
    <property type="protein sequence ID" value="CDS:HanXRQr2_Chr01g0043581.1"/>
    <property type="gene ID" value="HanXRQr2_Chr01g0043581"/>
</dbReference>
<keyword evidence="4" id="KW-1185">Reference proteome</keyword>
<evidence type="ECO:0000313" key="3">
    <source>
        <dbReference type="EMBL" id="OTG28211.1"/>
    </source>
</evidence>
<evidence type="ECO:0000313" key="4">
    <source>
        <dbReference type="Proteomes" id="UP000215914"/>
    </source>
</evidence>
<name>A0A251V0S2_HELAN</name>
<keyword evidence="1" id="KW-0472">Membrane</keyword>
<keyword evidence="1" id="KW-1133">Transmembrane helix</keyword>
<feature type="transmembrane region" description="Helical" evidence="1">
    <location>
        <begin position="12"/>
        <end position="31"/>
    </location>
</feature>
<dbReference type="Proteomes" id="UP000215914">
    <property type="component" value="Chromosome 4"/>
</dbReference>
<dbReference type="AlphaFoldDB" id="A0A251V0S2"/>
<gene>
    <name evidence="3" type="ORF">HannXRQ_Chr04g0108721</name>
    <name evidence="2" type="ORF">HanXRQr2_Chr01g0043581</name>
</gene>
<reference evidence="2" key="3">
    <citation type="submission" date="2020-06" db="EMBL/GenBank/DDBJ databases">
        <title>Helianthus annuus Genome sequencing and assembly Release 2.</title>
        <authorList>
            <person name="Gouzy J."/>
            <person name="Langlade N."/>
            <person name="Munos S."/>
        </authorList>
    </citation>
    <scope>NUCLEOTIDE SEQUENCE</scope>
    <source>
        <tissue evidence="2">Leaves</tissue>
    </source>
</reference>
<accession>A0A251V0S2</accession>
<evidence type="ECO:0000256" key="1">
    <source>
        <dbReference type="SAM" id="Phobius"/>
    </source>
</evidence>
<dbReference type="OMA" id="EETNNCW"/>
<evidence type="ECO:0000313" key="2">
    <source>
        <dbReference type="EMBL" id="KAF5823927.1"/>
    </source>
</evidence>
<dbReference type="OrthoDB" id="1915303at2759"/>
<dbReference type="PANTHER" id="PTHR35307">
    <property type="entry name" value="PROTEIN, PUTATIVE-RELATED"/>
    <property type="match status" value="1"/>
</dbReference>
<dbReference type="EMBL" id="CM007893">
    <property type="protein sequence ID" value="OTG28211.1"/>
    <property type="molecule type" value="Genomic_DNA"/>
</dbReference>
<reference evidence="2 4" key="1">
    <citation type="journal article" date="2017" name="Nature">
        <title>The sunflower genome provides insights into oil metabolism, flowering and Asterid evolution.</title>
        <authorList>
            <person name="Badouin H."/>
            <person name="Gouzy J."/>
            <person name="Grassa C.J."/>
            <person name="Murat F."/>
            <person name="Staton S.E."/>
            <person name="Cottret L."/>
            <person name="Lelandais-Briere C."/>
            <person name="Owens G.L."/>
            <person name="Carrere S."/>
            <person name="Mayjonade B."/>
            <person name="Legrand L."/>
            <person name="Gill N."/>
            <person name="Kane N.C."/>
            <person name="Bowers J.E."/>
            <person name="Hubner S."/>
            <person name="Bellec A."/>
            <person name="Berard A."/>
            <person name="Berges H."/>
            <person name="Blanchet N."/>
            <person name="Boniface M.C."/>
            <person name="Brunel D."/>
            <person name="Catrice O."/>
            <person name="Chaidir N."/>
            <person name="Claudel C."/>
            <person name="Donnadieu C."/>
            <person name="Faraut T."/>
            <person name="Fievet G."/>
            <person name="Helmstetter N."/>
            <person name="King M."/>
            <person name="Knapp S.J."/>
            <person name="Lai Z."/>
            <person name="Le Paslier M.C."/>
            <person name="Lippi Y."/>
            <person name="Lorenzon L."/>
            <person name="Mandel J.R."/>
            <person name="Marage G."/>
            <person name="Marchand G."/>
            <person name="Marquand E."/>
            <person name="Bret-Mestries E."/>
            <person name="Morien E."/>
            <person name="Nambeesan S."/>
            <person name="Nguyen T."/>
            <person name="Pegot-Espagnet P."/>
            <person name="Pouilly N."/>
            <person name="Raftis F."/>
            <person name="Sallet E."/>
            <person name="Schiex T."/>
            <person name="Thomas J."/>
            <person name="Vandecasteele C."/>
            <person name="Vares D."/>
            <person name="Vear F."/>
            <person name="Vautrin S."/>
            <person name="Crespi M."/>
            <person name="Mangin B."/>
            <person name="Burke J.M."/>
            <person name="Salse J."/>
            <person name="Munos S."/>
            <person name="Vincourt P."/>
            <person name="Rieseberg L.H."/>
            <person name="Langlade N.B."/>
        </authorList>
    </citation>
    <scope>NUCLEOTIDE SEQUENCE [LARGE SCALE GENOMIC DNA]</scope>
    <source>
        <strain evidence="4">cv. SF193</strain>
        <tissue evidence="2">Leaves</tissue>
    </source>
</reference>
<feature type="transmembrane region" description="Helical" evidence="1">
    <location>
        <begin position="43"/>
        <end position="62"/>
    </location>
</feature>
<dbReference type="PANTHER" id="PTHR35307:SF12">
    <property type="match status" value="1"/>
</dbReference>